<feature type="compositionally biased region" description="Polar residues" evidence="1">
    <location>
        <begin position="789"/>
        <end position="800"/>
    </location>
</feature>
<dbReference type="GO" id="GO:0004672">
    <property type="term" value="F:protein kinase activity"/>
    <property type="evidence" value="ECO:0007669"/>
    <property type="project" value="InterPro"/>
</dbReference>
<keyword evidence="5" id="KW-1185">Reference proteome</keyword>
<dbReference type="GO" id="GO:0005543">
    <property type="term" value="F:phospholipid binding"/>
    <property type="evidence" value="ECO:0007669"/>
    <property type="project" value="TreeGrafter"/>
</dbReference>
<dbReference type="Proteomes" id="UP000054721">
    <property type="component" value="Unassembled WGS sequence"/>
</dbReference>
<dbReference type="GO" id="GO:0005524">
    <property type="term" value="F:ATP binding"/>
    <property type="evidence" value="ECO:0007669"/>
    <property type="project" value="InterPro"/>
</dbReference>
<dbReference type="Pfam" id="PF00069">
    <property type="entry name" value="Pkinase"/>
    <property type="match status" value="1"/>
</dbReference>
<sequence length="825" mass="92967">MSNSGNIAIEKRFTLCHVIKEGKFGVVYIGMDNITKKVLVIKTEKRTTKPSLLCFEKKIHNYLSGSSFVPAIEYFGKDNCNTYLSMELLGPNMEDFFQGNNRNLPIHVVCEYAVQIIKAIQFLHEKDFLHRDLKPENILLRRSDFSTYEVALTEFGLAIRYRMSNNFSHIAYRENLPVIGTPRYMSIAAHLGIQQSPKDDLQSIGYILIYFAKGKLPWQDVEGLEQNLKIAEMKIRIKPKHLCQGLPSAFVNYMKYCNSLEFASQPDYSYLWQLFQSSAKQNAVMNYTEAESKVREATSDERWGPTGSMMADIARYTNAYDQFNEVMTMLWRRLFQESRKNWVRPYKCLILLEYLIKHGSEKVINDARDRMFELRILESYQYNDDPTCDHGQKVRSRVKAIIELLQDDDRLYEERKAARHNKTQYIGISSSEYSQGGFHNYRRRRDSSEDRVVESNASRRVENRHAIATVDPIEDDDRRNQHYAFPSDGSNSVGQTFDNGLLHTSRSVFDTGGGEFSSKRATMPAAAAAVRLPSPPGSQVQTVGSDRNSDLLADVFAKPSTTVGVDNSWPASDDPFAAPQSSAGGNFNCAEDEFNSFTSYNDAGLSPQEFAFPQLSSQPLDMFPSAVSRSNMPADILDWNNSDNLPTTTTAGVVDQPAPSLICLTPSLIAPAQQNRDNNTTSNKSEIVINNFNYDDDDDDFMLVIFTSLFFILKKLPDTWSDIGKIGLNLDSLSLSDRKDKPNRVTMNEMQNQKKQAAFDKQSSNSTSTVTGGGELLVPTFVGGTLQPNLAPTTTISSTGNSNNNSNNHNNNNNSKQADAFDLFF</sequence>
<proteinExistence type="predicted"/>
<dbReference type="SUPFAM" id="SSF56112">
    <property type="entry name" value="Protein kinase-like (PK-like)"/>
    <property type="match status" value="1"/>
</dbReference>
<feature type="region of interest" description="Disordered" evidence="1">
    <location>
        <begin position="789"/>
        <end position="825"/>
    </location>
</feature>
<dbReference type="EMBL" id="JYDW01000081">
    <property type="protein sequence ID" value="KRZ57093.1"/>
    <property type="molecule type" value="Genomic_DNA"/>
</dbReference>
<keyword evidence="4" id="KW-0808">Transferase</keyword>
<protein>
    <submittedName>
        <fullName evidence="4">Casein kinase I isoform delta-like</fullName>
    </submittedName>
</protein>
<dbReference type="PANTHER" id="PTHR12276">
    <property type="entry name" value="EPSIN/ENT-RELATED"/>
    <property type="match status" value="1"/>
</dbReference>
<dbReference type="PROSITE" id="PS50942">
    <property type="entry name" value="ENTH"/>
    <property type="match status" value="1"/>
</dbReference>
<dbReference type="CDD" id="cd14016">
    <property type="entry name" value="STKc_CK1"/>
    <property type="match status" value="1"/>
</dbReference>
<evidence type="ECO:0000313" key="4">
    <source>
        <dbReference type="EMBL" id="KRZ57093.1"/>
    </source>
</evidence>
<dbReference type="SMART" id="SM00220">
    <property type="entry name" value="S_TKc"/>
    <property type="match status" value="1"/>
</dbReference>
<comment type="caution">
    <text evidence="4">The sequence shown here is derived from an EMBL/GenBank/DDBJ whole genome shotgun (WGS) entry which is preliminary data.</text>
</comment>
<dbReference type="GO" id="GO:0030276">
    <property type="term" value="F:clathrin binding"/>
    <property type="evidence" value="ECO:0007669"/>
    <property type="project" value="TreeGrafter"/>
</dbReference>
<organism evidence="4 5">
    <name type="scientific">Trichinella nativa</name>
    <dbReference type="NCBI Taxonomy" id="6335"/>
    <lineage>
        <taxon>Eukaryota</taxon>
        <taxon>Metazoa</taxon>
        <taxon>Ecdysozoa</taxon>
        <taxon>Nematoda</taxon>
        <taxon>Enoplea</taxon>
        <taxon>Dorylaimia</taxon>
        <taxon>Trichinellida</taxon>
        <taxon>Trichinellidae</taxon>
        <taxon>Trichinella</taxon>
    </lineage>
</organism>
<dbReference type="PANTHER" id="PTHR12276:SF45">
    <property type="entry name" value="CLATHRIN INTERACTOR 1"/>
    <property type="match status" value="1"/>
</dbReference>
<evidence type="ECO:0000259" key="2">
    <source>
        <dbReference type="PROSITE" id="PS50011"/>
    </source>
</evidence>
<dbReference type="SMART" id="SM00273">
    <property type="entry name" value="ENTH"/>
    <property type="match status" value="1"/>
</dbReference>
<feature type="domain" description="Protein kinase" evidence="2">
    <location>
        <begin position="13"/>
        <end position="285"/>
    </location>
</feature>
<dbReference type="InterPro" id="IPR013809">
    <property type="entry name" value="ENTH"/>
</dbReference>
<evidence type="ECO:0000259" key="3">
    <source>
        <dbReference type="PROSITE" id="PS50942"/>
    </source>
</evidence>
<dbReference type="Gene3D" id="1.10.510.10">
    <property type="entry name" value="Transferase(Phosphotransferase) domain 1"/>
    <property type="match status" value="1"/>
</dbReference>
<feature type="region of interest" description="Disordered" evidence="1">
    <location>
        <begin position="437"/>
        <end position="459"/>
    </location>
</feature>
<feature type="domain" description="ENTH" evidence="3">
    <location>
        <begin position="282"/>
        <end position="415"/>
    </location>
</feature>
<dbReference type="AlphaFoldDB" id="A0A0V1LC79"/>
<dbReference type="FunFam" id="1.25.40.90:FF:000006">
    <property type="entry name" value="Clathrin interactor 1"/>
    <property type="match status" value="1"/>
</dbReference>
<dbReference type="STRING" id="6335.A0A0V1LC79"/>
<evidence type="ECO:0000256" key="1">
    <source>
        <dbReference type="SAM" id="MobiDB-lite"/>
    </source>
</evidence>
<dbReference type="CDD" id="cd16989">
    <property type="entry name" value="ENTH_EpsinR"/>
    <property type="match status" value="1"/>
</dbReference>
<dbReference type="InterPro" id="IPR000719">
    <property type="entry name" value="Prot_kinase_dom"/>
</dbReference>
<dbReference type="Gene3D" id="1.25.40.90">
    <property type="match status" value="1"/>
</dbReference>
<name>A0A0V1LC79_9BILA</name>
<feature type="region of interest" description="Disordered" evidence="1">
    <location>
        <begin position="471"/>
        <end position="496"/>
    </location>
</feature>
<accession>A0A0V1LC79</accession>
<feature type="compositionally biased region" description="Low complexity" evidence="1">
    <location>
        <begin position="801"/>
        <end position="815"/>
    </location>
</feature>
<dbReference type="PROSITE" id="PS00108">
    <property type="entry name" value="PROTEIN_KINASE_ST"/>
    <property type="match status" value="1"/>
</dbReference>
<dbReference type="GO" id="GO:0030125">
    <property type="term" value="C:clathrin vesicle coat"/>
    <property type="evidence" value="ECO:0007669"/>
    <property type="project" value="TreeGrafter"/>
</dbReference>
<dbReference type="Pfam" id="PF01417">
    <property type="entry name" value="ENTH"/>
    <property type="match status" value="1"/>
</dbReference>
<reference evidence="4 5" key="1">
    <citation type="submission" date="2015-05" db="EMBL/GenBank/DDBJ databases">
        <title>Evolution of Trichinella species and genotypes.</title>
        <authorList>
            <person name="Korhonen P.K."/>
            <person name="Edoardo P."/>
            <person name="Giuseppe L.R."/>
            <person name="Gasser R.B."/>
        </authorList>
    </citation>
    <scope>NUCLEOTIDE SEQUENCE [LARGE SCALE GENOMIC DNA]</scope>
    <source>
        <strain evidence="4">ISS10</strain>
    </source>
</reference>
<dbReference type="OrthoDB" id="4033880at2759"/>
<dbReference type="PROSITE" id="PS50011">
    <property type="entry name" value="PROTEIN_KINASE_DOM"/>
    <property type="match status" value="1"/>
</dbReference>
<gene>
    <name evidence="4" type="ORF">T02_11978</name>
</gene>
<dbReference type="SUPFAM" id="SSF48464">
    <property type="entry name" value="ENTH/VHS domain"/>
    <property type="match status" value="1"/>
</dbReference>
<evidence type="ECO:0000313" key="5">
    <source>
        <dbReference type="Proteomes" id="UP000054721"/>
    </source>
</evidence>
<keyword evidence="4" id="KW-0418">Kinase</keyword>
<dbReference type="InterPro" id="IPR008942">
    <property type="entry name" value="ENTH_VHS"/>
</dbReference>
<dbReference type="InterPro" id="IPR008271">
    <property type="entry name" value="Ser/Thr_kinase_AS"/>
</dbReference>
<dbReference type="InterPro" id="IPR011009">
    <property type="entry name" value="Kinase-like_dom_sf"/>
</dbReference>
<dbReference type="GO" id="GO:0005768">
    <property type="term" value="C:endosome"/>
    <property type="evidence" value="ECO:0007669"/>
    <property type="project" value="TreeGrafter"/>
</dbReference>
<dbReference type="Gene3D" id="3.30.200.20">
    <property type="entry name" value="Phosphorylase Kinase, domain 1"/>
    <property type="match status" value="1"/>
</dbReference>
<dbReference type="GO" id="GO:0006897">
    <property type="term" value="P:endocytosis"/>
    <property type="evidence" value="ECO:0007669"/>
    <property type="project" value="TreeGrafter"/>
</dbReference>
<dbReference type="GO" id="GO:0005886">
    <property type="term" value="C:plasma membrane"/>
    <property type="evidence" value="ECO:0007669"/>
    <property type="project" value="TreeGrafter"/>
</dbReference>
<feature type="compositionally biased region" description="Basic and acidic residues" evidence="1">
    <location>
        <begin position="446"/>
        <end position="459"/>
    </location>
</feature>